<protein>
    <submittedName>
        <fullName evidence="1">Uncharacterized protein</fullName>
    </submittedName>
</protein>
<dbReference type="AlphaFoldDB" id="X1D7X2"/>
<dbReference type="EMBL" id="BART01036999">
    <property type="protein sequence ID" value="GAH16332.1"/>
    <property type="molecule type" value="Genomic_DNA"/>
</dbReference>
<reference evidence="1" key="1">
    <citation type="journal article" date="2014" name="Front. Microbiol.">
        <title>High frequency of phylogenetically diverse reductive dehalogenase-homologous genes in deep subseafloor sedimentary metagenomes.</title>
        <authorList>
            <person name="Kawai M."/>
            <person name="Futagami T."/>
            <person name="Toyoda A."/>
            <person name="Takaki Y."/>
            <person name="Nishi S."/>
            <person name="Hori S."/>
            <person name="Arai W."/>
            <person name="Tsubouchi T."/>
            <person name="Morono Y."/>
            <person name="Uchiyama I."/>
            <person name="Ito T."/>
            <person name="Fujiyama A."/>
            <person name="Inagaki F."/>
            <person name="Takami H."/>
        </authorList>
    </citation>
    <scope>NUCLEOTIDE SEQUENCE</scope>
    <source>
        <strain evidence="1">Expedition CK06-06</strain>
    </source>
</reference>
<gene>
    <name evidence="1" type="ORF">S01H4_62123</name>
</gene>
<sequence>MVRRNCFIALVVLTFLACGQEETWGRGFGGFHGGGMHMGGMHMGGMHMGGMPRGSMAYRGGYGGAVRMGGYGGVARMGGFNPGNLRVPNFGNAEFNRRPAGGNFNRGGLST</sequence>
<accession>X1D7X2</accession>
<feature type="non-terminal residue" evidence="1">
    <location>
        <position position="111"/>
    </location>
</feature>
<evidence type="ECO:0000313" key="1">
    <source>
        <dbReference type="EMBL" id="GAH16332.1"/>
    </source>
</evidence>
<name>X1D7X2_9ZZZZ</name>
<proteinExistence type="predicted"/>
<comment type="caution">
    <text evidence="1">The sequence shown here is derived from an EMBL/GenBank/DDBJ whole genome shotgun (WGS) entry which is preliminary data.</text>
</comment>
<dbReference type="PROSITE" id="PS51257">
    <property type="entry name" value="PROKAR_LIPOPROTEIN"/>
    <property type="match status" value="1"/>
</dbReference>
<organism evidence="1">
    <name type="scientific">marine sediment metagenome</name>
    <dbReference type="NCBI Taxonomy" id="412755"/>
    <lineage>
        <taxon>unclassified sequences</taxon>
        <taxon>metagenomes</taxon>
        <taxon>ecological metagenomes</taxon>
    </lineage>
</organism>